<protein>
    <submittedName>
        <fullName evidence="8">Hemolysin-III-like protein</fullName>
    </submittedName>
</protein>
<evidence type="ECO:0000256" key="2">
    <source>
        <dbReference type="ARBA" id="ARBA00007018"/>
    </source>
</evidence>
<feature type="binding site" evidence="6">
    <location>
        <position position="433"/>
    </location>
    <ligand>
        <name>Zn(2+)</name>
        <dbReference type="ChEBI" id="CHEBI:29105"/>
    </ligand>
</feature>
<keyword evidence="6" id="KW-0479">Metal-binding</keyword>
<feature type="transmembrane region" description="Helical" evidence="7">
    <location>
        <begin position="100"/>
        <end position="122"/>
    </location>
</feature>
<dbReference type="OMA" id="EHECNDE"/>
<feature type="binding site" evidence="6">
    <location>
        <position position="429"/>
    </location>
    <ligand>
        <name>Zn(2+)</name>
        <dbReference type="ChEBI" id="CHEBI:29105"/>
    </ligand>
</feature>
<dbReference type="InterPro" id="IPR004254">
    <property type="entry name" value="AdipoR/HlyIII-related"/>
</dbReference>
<comment type="subcellular location">
    <subcellularLocation>
        <location evidence="1">Membrane</location>
        <topology evidence="1">Multi-pass membrane protein</topology>
    </subcellularLocation>
</comment>
<keyword evidence="9" id="KW-1185">Reference proteome</keyword>
<feature type="transmembrane region" description="Helical" evidence="7">
    <location>
        <begin position="431"/>
        <end position="448"/>
    </location>
</feature>
<gene>
    <name evidence="8" type="ORF">TTHERM_00961990</name>
</gene>
<dbReference type="EMBL" id="GG662632">
    <property type="protein sequence ID" value="EAR99993.1"/>
    <property type="molecule type" value="Genomic_DNA"/>
</dbReference>
<dbReference type="PANTHER" id="PTHR20855">
    <property type="entry name" value="ADIPOR/PROGESTIN RECEPTOR-RELATED"/>
    <property type="match status" value="1"/>
</dbReference>
<feature type="transmembrane region" description="Helical" evidence="7">
    <location>
        <begin position="321"/>
        <end position="343"/>
    </location>
</feature>
<dbReference type="Pfam" id="PF03006">
    <property type="entry name" value="HlyIII"/>
    <property type="match status" value="1"/>
</dbReference>
<dbReference type="GO" id="GO:0038023">
    <property type="term" value="F:signaling receptor activity"/>
    <property type="evidence" value="ECO:0007669"/>
    <property type="project" value="TreeGrafter"/>
</dbReference>
<evidence type="ECO:0000256" key="1">
    <source>
        <dbReference type="ARBA" id="ARBA00004141"/>
    </source>
</evidence>
<organism evidence="8 9">
    <name type="scientific">Tetrahymena thermophila (strain SB210)</name>
    <dbReference type="NCBI Taxonomy" id="312017"/>
    <lineage>
        <taxon>Eukaryota</taxon>
        <taxon>Sar</taxon>
        <taxon>Alveolata</taxon>
        <taxon>Ciliophora</taxon>
        <taxon>Intramacronucleata</taxon>
        <taxon>Oligohymenophorea</taxon>
        <taxon>Hymenostomatida</taxon>
        <taxon>Tetrahymenina</taxon>
        <taxon>Tetrahymenidae</taxon>
        <taxon>Tetrahymena</taxon>
    </lineage>
</organism>
<reference evidence="9" key="1">
    <citation type="journal article" date="2006" name="PLoS Biol.">
        <title>Macronuclear genome sequence of the ciliate Tetrahymena thermophila, a model eukaryote.</title>
        <authorList>
            <person name="Eisen J.A."/>
            <person name="Coyne R.S."/>
            <person name="Wu M."/>
            <person name="Wu D."/>
            <person name="Thiagarajan M."/>
            <person name="Wortman J.R."/>
            <person name="Badger J.H."/>
            <person name="Ren Q."/>
            <person name="Amedeo P."/>
            <person name="Jones K.M."/>
            <person name="Tallon L.J."/>
            <person name="Delcher A.L."/>
            <person name="Salzberg S.L."/>
            <person name="Silva J.C."/>
            <person name="Haas B.J."/>
            <person name="Majoros W.H."/>
            <person name="Farzad M."/>
            <person name="Carlton J.M."/>
            <person name="Smith R.K. Jr."/>
            <person name="Garg J."/>
            <person name="Pearlman R.E."/>
            <person name="Karrer K.M."/>
            <person name="Sun L."/>
            <person name="Manning G."/>
            <person name="Elde N.C."/>
            <person name="Turkewitz A.P."/>
            <person name="Asai D.J."/>
            <person name="Wilkes D.E."/>
            <person name="Wang Y."/>
            <person name="Cai H."/>
            <person name="Collins K."/>
            <person name="Stewart B.A."/>
            <person name="Lee S.R."/>
            <person name="Wilamowska K."/>
            <person name="Weinberg Z."/>
            <person name="Ruzzo W.L."/>
            <person name="Wloga D."/>
            <person name="Gaertig J."/>
            <person name="Frankel J."/>
            <person name="Tsao C.-C."/>
            <person name="Gorovsky M.A."/>
            <person name="Keeling P.J."/>
            <person name="Waller R.F."/>
            <person name="Patron N.J."/>
            <person name="Cherry J.M."/>
            <person name="Stover N.A."/>
            <person name="Krieger C.J."/>
            <person name="del Toro C."/>
            <person name="Ryder H.F."/>
            <person name="Williamson S.C."/>
            <person name="Barbeau R.A."/>
            <person name="Hamilton E.P."/>
            <person name="Orias E."/>
        </authorList>
    </citation>
    <scope>NUCLEOTIDE SEQUENCE [LARGE SCALE GENOMIC DNA]</scope>
    <source>
        <strain evidence="9">SB210</strain>
    </source>
</reference>
<feature type="transmembrane region" description="Helical" evidence="7">
    <location>
        <begin position="291"/>
        <end position="315"/>
    </location>
</feature>
<evidence type="ECO:0000256" key="6">
    <source>
        <dbReference type="PIRSR" id="PIRSR604254-1"/>
    </source>
</evidence>
<evidence type="ECO:0000256" key="7">
    <source>
        <dbReference type="SAM" id="Phobius"/>
    </source>
</evidence>
<evidence type="ECO:0000256" key="4">
    <source>
        <dbReference type="ARBA" id="ARBA00022989"/>
    </source>
</evidence>
<evidence type="ECO:0000313" key="8">
    <source>
        <dbReference type="EMBL" id="EAR99993.1"/>
    </source>
</evidence>
<sequence length="462" mass="53786">MKEIKQVEYNQELPKFEKLSEETQSDDKAVHLCMHQMCTDVPYNANKKNKSVAYLGSFDEAPDYMKDNAYILTGYRINFNTYKKSLQSAFMFSNNEFSNIWSHFIGIIISVCLIITVSSFIAQNDVGVIQKTIQQLDNIYNSYESQIEVQAKINGKSSQEKLFNSLLNSFEEKDNYLKQIQVFEHILQEVSNLSKKTPISQQQKQRIDQVYFSLKTKITKQLQTDNLDWVDVYKIFGINRSEVKERRVSDPRQISKWPVFFYLLSSIGCFSGSVLYHTFNSMNKKLHYFLLRLDYAGICFVLLGGSVPVIYYGFYCDSALLYFYLLLVIFFCTSVFIISLFDFVHSQKYRKLKGMLYGSLGLAVSIPLFHLFYRYQFFNDEDNDYLSLAPAIPYYILSGSSLLGGLCIYLARCPERFSPGKFDRIGNSHNLWHMCVVSGIIFGYMFGLENYYSRKQTFCYLK</sequence>
<dbReference type="OrthoDB" id="293846at2759"/>
<feature type="transmembrane region" description="Helical" evidence="7">
    <location>
        <begin position="392"/>
        <end position="411"/>
    </location>
</feature>
<evidence type="ECO:0000256" key="3">
    <source>
        <dbReference type="ARBA" id="ARBA00022692"/>
    </source>
</evidence>
<keyword evidence="5 7" id="KW-0472">Membrane</keyword>
<keyword evidence="6" id="KW-0862">Zinc</keyword>
<dbReference type="KEGG" id="tet:TTHERM_00961990"/>
<evidence type="ECO:0000313" key="9">
    <source>
        <dbReference type="Proteomes" id="UP000009168"/>
    </source>
</evidence>
<dbReference type="eggNOG" id="KOG0748">
    <property type="taxonomic scope" value="Eukaryota"/>
</dbReference>
<dbReference type="GeneID" id="7828965"/>
<comment type="similarity">
    <text evidence="2">Belongs to the ADIPOR family.</text>
</comment>
<dbReference type="Proteomes" id="UP000009168">
    <property type="component" value="Unassembled WGS sequence"/>
</dbReference>
<dbReference type="RefSeq" id="XP_001020238.1">
    <property type="nucleotide sequence ID" value="XM_001020238.1"/>
</dbReference>
<dbReference type="GO" id="GO:0016020">
    <property type="term" value="C:membrane"/>
    <property type="evidence" value="ECO:0007669"/>
    <property type="project" value="UniProtKB-SubCell"/>
</dbReference>
<dbReference type="HOGENOM" id="CLU_023075_4_1_1"/>
<evidence type="ECO:0000256" key="5">
    <source>
        <dbReference type="ARBA" id="ARBA00023136"/>
    </source>
</evidence>
<keyword evidence="4 7" id="KW-1133">Transmembrane helix</keyword>
<dbReference type="PANTHER" id="PTHR20855:SF52">
    <property type="entry name" value="ADIPONECTIN RECEPTOR PROTEIN"/>
    <property type="match status" value="1"/>
</dbReference>
<proteinExistence type="inferred from homology"/>
<keyword evidence="3 7" id="KW-0812">Transmembrane</keyword>
<dbReference type="InParanoid" id="Q23TY8"/>
<accession>Q23TY8</accession>
<feature type="transmembrane region" description="Helical" evidence="7">
    <location>
        <begin position="259"/>
        <end position="279"/>
    </location>
</feature>
<dbReference type="GO" id="GO:0046872">
    <property type="term" value="F:metal ion binding"/>
    <property type="evidence" value="ECO:0007669"/>
    <property type="project" value="UniProtKB-KW"/>
</dbReference>
<dbReference type="AlphaFoldDB" id="Q23TY8"/>
<feature type="binding site" evidence="6">
    <location>
        <position position="277"/>
    </location>
    <ligand>
        <name>Zn(2+)</name>
        <dbReference type="ChEBI" id="CHEBI:29105"/>
    </ligand>
</feature>
<dbReference type="STRING" id="312017.Q23TY8"/>
<name>Q23TY8_TETTS</name>
<feature type="transmembrane region" description="Helical" evidence="7">
    <location>
        <begin position="355"/>
        <end position="372"/>
    </location>
</feature>